<dbReference type="InterPro" id="IPR043129">
    <property type="entry name" value="ATPase_NBD"/>
</dbReference>
<dbReference type="PANTHER" id="PTHR18964:SF149">
    <property type="entry name" value="BIFUNCTIONAL UDP-N-ACETYLGLUCOSAMINE 2-EPIMERASE_N-ACETYLMANNOSAMINE KINASE"/>
    <property type="match status" value="1"/>
</dbReference>
<reference evidence="2 3" key="1">
    <citation type="submission" date="2020-08" db="EMBL/GenBank/DDBJ databases">
        <authorList>
            <person name="Liu C."/>
            <person name="Sun Q."/>
        </authorList>
    </citation>
    <scope>NUCLEOTIDE SEQUENCE [LARGE SCALE GENOMIC DNA]</scope>
    <source>
        <strain evidence="2 3">NSJ-57</strain>
    </source>
</reference>
<dbReference type="Pfam" id="PF00480">
    <property type="entry name" value="ROK"/>
    <property type="match status" value="1"/>
</dbReference>
<gene>
    <name evidence="2" type="ORF">H9Q81_06355</name>
</gene>
<dbReference type="KEGG" id="fho:H9Q81_06355"/>
<dbReference type="Proteomes" id="UP000515913">
    <property type="component" value="Chromosome"/>
</dbReference>
<dbReference type="InterPro" id="IPR036388">
    <property type="entry name" value="WH-like_DNA-bd_sf"/>
</dbReference>
<dbReference type="SUPFAM" id="SSF53067">
    <property type="entry name" value="Actin-like ATPase domain"/>
    <property type="match status" value="1"/>
</dbReference>
<dbReference type="AlphaFoldDB" id="A0A7G9GUW6"/>
<proteinExistence type="inferred from homology"/>
<keyword evidence="3" id="KW-1185">Reference proteome</keyword>
<name>A0A7G9GUW6_9FUSO</name>
<dbReference type="Gene3D" id="1.10.10.10">
    <property type="entry name" value="Winged helix-like DNA-binding domain superfamily/Winged helix DNA-binding domain"/>
    <property type="match status" value="1"/>
</dbReference>
<dbReference type="SUPFAM" id="SSF46785">
    <property type="entry name" value="Winged helix' DNA-binding domain"/>
    <property type="match status" value="1"/>
</dbReference>
<dbReference type="Gene3D" id="3.30.420.40">
    <property type="match status" value="2"/>
</dbReference>
<evidence type="ECO:0000313" key="2">
    <source>
        <dbReference type="EMBL" id="QNM14598.1"/>
    </source>
</evidence>
<dbReference type="InterPro" id="IPR000600">
    <property type="entry name" value="ROK"/>
</dbReference>
<comment type="similarity">
    <text evidence="1">Belongs to the ROK (NagC/XylR) family.</text>
</comment>
<dbReference type="RefSeq" id="WP_187422659.1">
    <property type="nucleotide sequence ID" value="NZ_CP060637.1"/>
</dbReference>
<sequence length="381" mass="42782">MNIKLDSLKKINTGIILKALKKSDMTRVELQKYTELAAGTVSNLIKELVADKVILETDIEKNKERGRKGTVLSLNSNYKYIIGMKINRGVIIGSLNSIDGEMLQELSLDIGGKEEIQVTKCIVKIYELLKQNREILGVGIAFPGQIDSLKGIVRYSSFYKWENIHLIEKLQSFIDVPVFLENDVRAMTLAEKEFFDKEFRNLLYINIDKGISAGIIINGSLLFGDNFIAGQIGHTFIENNNKQCSCGKIGCLETISSNTAILGEYSNRLNLNSCDITIESFIEKIRENDDIAHDIFDHSVYALAIAISNISNTFNISNLVIGGEVLKLDLTLKILDNYLQKLCLPYVYENLTIKKSHFNHRNNTIGGVSVVLNKFFEGEII</sequence>
<dbReference type="EMBL" id="CP060637">
    <property type="protein sequence ID" value="QNM14598.1"/>
    <property type="molecule type" value="Genomic_DNA"/>
</dbReference>
<evidence type="ECO:0000256" key="1">
    <source>
        <dbReference type="ARBA" id="ARBA00006479"/>
    </source>
</evidence>
<organism evidence="2 3">
    <name type="scientific">Fusobacterium hominis</name>
    <dbReference type="NCBI Taxonomy" id="2764326"/>
    <lineage>
        <taxon>Bacteria</taxon>
        <taxon>Fusobacteriati</taxon>
        <taxon>Fusobacteriota</taxon>
        <taxon>Fusobacteriia</taxon>
        <taxon>Fusobacteriales</taxon>
        <taxon>Fusobacteriaceae</taxon>
        <taxon>Fusobacterium</taxon>
    </lineage>
</organism>
<evidence type="ECO:0000313" key="3">
    <source>
        <dbReference type="Proteomes" id="UP000515913"/>
    </source>
</evidence>
<protein>
    <submittedName>
        <fullName evidence="2">ROK family transcriptional regulator</fullName>
    </submittedName>
</protein>
<dbReference type="InterPro" id="IPR036390">
    <property type="entry name" value="WH_DNA-bd_sf"/>
</dbReference>
<dbReference type="PANTHER" id="PTHR18964">
    <property type="entry name" value="ROK (REPRESSOR, ORF, KINASE) FAMILY"/>
    <property type="match status" value="1"/>
</dbReference>
<accession>A0A7G9GUW6</accession>